<name>A0AAP8GLL8_9ENTR</name>
<feature type="region of interest" description="Disordered" evidence="1">
    <location>
        <begin position="1"/>
        <end position="31"/>
    </location>
</feature>
<evidence type="ECO:0000313" key="2">
    <source>
        <dbReference type="EMBL" id="PJG39491.1"/>
    </source>
</evidence>
<dbReference type="Proteomes" id="UP000231328">
    <property type="component" value="Unassembled WGS sequence"/>
</dbReference>
<proteinExistence type="predicted"/>
<reference evidence="2 3" key="1">
    <citation type="submission" date="2017-07" db="EMBL/GenBank/DDBJ databases">
        <title>Draft genome sequence of Enterobacter cloacae ST128, a clinical strain coproducing KPC-2 and NDM-1 carbapenemases.</title>
        <authorList>
            <person name="Li X."/>
        </authorList>
    </citation>
    <scope>NUCLEOTIDE SEQUENCE [LARGE SCALE GENOMIC DNA]</scope>
    <source>
        <strain evidence="2 3">HBY</strain>
    </source>
</reference>
<gene>
    <name evidence="2" type="ORF">CGZ54_12005</name>
</gene>
<feature type="compositionally biased region" description="Basic residues" evidence="1">
    <location>
        <begin position="12"/>
        <end position="26"/>
    </location>
</feature>
<accession>A0AAP8GLL8</accession>
<evidence type="ECO:0000313" key="3">
    <source>
        <dbReference type="Proteomes" id="UP000231328"/>
    </source>
</evidence>
<comment type="caution">
    <text evidence="2">The sequence shown here is derived from an EMBL/GenBank/DDBJ whole genome shotgun (WGS) entry which is preliminary data.</text>
</comment>
<evidence type="ECO:0000256" key="1">
    <source>
        <dbReference type="SAM" id="MobiDB-lite"/>
    </source>
</evidence>
<sequence length="73" mass="8392">MSCGERSSAKGRGQRHALHKTSRKSGLHGQNYDIRDGIKKVPYYSKCYTGRHPTFIMRVLTWFTQTDISDTTE</sequence>
<protein>
    <submittedName>
        <fullName evidence="2">Uncharacterized protein</fullName>
    </submittedName>
</protein>
<dbReference type="AlphaFoldDB" id="A0AAP8GLL8"/>
<dbReference type="EMBL" id="NMVR01000018">
    <property type="protein sequence ID" value="PJG39491.1"/>
    <property type="molecule type" value="Genomic_DNA"/>
</dbReference>
<organism evidence="2 3">
    <name type="scientific">Enterobacter hormaechei</name>
    <dbReference type="NCBI Taxonomy" id="158836"/>
    <lineage>
        <taxon>Bacteria</taxon>
        <taxon>Pseudomonadati</taxon>
        <taxon>Pseudomonadota</taxon>
        <taxon>Gammaproteobacteria</taxon>
        <taxon>Enterobacterales</taxon>
        <taxon>Enterobacteriaceae</taxon>
        <taxon>Enterobacter</taxon>
        <taxon>Enterobacter cloacae complex</taxon>
    </lineage>
</organism>